<comment type="caution">
    <text evidence="1">The sequence shown here is derived from an EMBL/GenBank/DDBJ whole genome shotgun (WGS) entry which is preliminary data.</text>
</comment>
<evidence type="ECO:0000313" key="2">
    <source>
        <dbReference type="Proteomes" id="UP000315095"/>
    </source>
</evidence>
<reference evidence="2" key="1">
    <citation type="submission" date="2017-01" db="EMBL/GenBank/DDBJ databases">
        <title>Komagataeibacter sp. MSKU9 whole genome sequencing project.</title>
        <authorList>
            <person name="Matsutani M."/>
            <person name="Naloka K."/>
            <person name="Theeragool G."/>
            <person name="Yakushi T."/>
            <person name="Matsushita K."/>
        </authorList>
    </citation>
    <scope>NUCLEOTIDE SEQUENCE [LARGE SCALE GENOMIC DNA]</scope>
    <source>
        <strain evidence="2">MSKU9</strain>
    </source>
</reference>
<accession>A0A4P5NSR0</accession>
<dbReference type="InterPro" id="IPR029044">
    <property type="entry name" value="Nucleotide-diphossugar_trans"/>
</dbReference>
<organism evidence="1 2">
    <name type="scientific">Komagataeibacter diospyri</name>
    <dbReference type="NCBI Taxonomy" id="1932662"/>
    <lineage>
        <taxon>Bacteria</taxon>
        <taxon>Pseudomonadati</taxon>
        <taxon>Pseudomonadota</taxon>
        <taxon>Alphaproteobacteria</taxon>
        <taxon>Acetobacterales</taxon>
        <taxon>Acetobacteraceae</taxon>
        <taxon>Komagataeibacter</taxon>
    </lineage>
</organism>
<dbReference type="Gene3D" id="3.90.550.10">
    <property type="entry name" value="Spore Coat Polysaccharide Biosynthesis Protein SpsA, Chain A"/>
    <property type="match status" value="1"/>
</dbReference>
<proteinExistence type="predicted"/>
<evidence type="ECO:0000313" key="1">
    <source>
        <dbReference type="EMBL" id="GCE84583.1"/>
    </source>
</evidence>
<protein>
    <submittedName>
        <fullName evidence="1">Glycosyl transferase family protein</fullName>
    </submittedName>
</protein>
<dbReference type="EMBL" id="BDLU01000062">
    <property type="protein sequence ID" value="GCE84583.1"/>
    <property type="molecule type" value="Genomic_DNA"/>
</dbReference>
<sequence length="370" mass="41532">MLFSKSFEACRIFGKRQHAKTFCNLPDISRRVLKTAFDKGIFPPSRLIPMMPGMTLHAPCATPPAIGRRIIVTGCDHTYFHLVDELVASIRDHADTPIGVIDCGMTAEQVARLQGQGIQIIAPHIPDYAPERAIRNRPSLAINISKLWLDQMLPEFDLIAWLDADTWVQDGRALEQVFAAGEGRALAIVPEIGAKIANLLGVRWICPGWMQIRSFLYKNASRARLPFHIRKRIGAKPLLNAGVFCLHRNATIWPVLRRWQALILPRRGMAFTQDQLCMALAVYIDGQPVTFLDNSHNYLGPWLLDETTGQLANLFFPHPPVGIVHMASQKAMRSALENTMTIPTVQGGQVAVNLRYAGMRQFWRNRSETV</sequence>
<keyword evidence="1" id="KW-0808">Transferase</keyword>
<dbReference type="SUPFAM" id="SSF53448">
    <property type="entry name" value="Nucleotide-diphospho-sugar transferases"/>
    <property type="match status" value="1"/>
</dbReference>
<dbReference type="Proteomes" id="UP000315095">
    <property type="component" value="Unassembled WGS sequence"/>
</dbReference>
<dbReference type="AlphaFoldDB" id="A0A4P5NSR0"/>
<keyword evidence="2" id="KW-1185">Reference proteome</keyword>
<gene>
    <name evidence="1" type="ORF">MSKU9_2724</name>
</gene>
<name>A0A4P5NSR0_9PROT</name>
<dbReference type="GO" id="GO:0016740">
    <property type="term" value="F:transferase activity"/>
    <property type="evidence" value="ECO:0007669"/>
    <property type="project" value="UniProtKB-KW"/>
</dbReference>